<evidence type="ECO:0000256" key="1">
    <source>
        <dbReference type="ARBA" id="ARBA00022679"/>
    </source>
</evidence>
<dbReference type="eggNOG" id="COG2226">
    <property type="taxonomic scope" value="Bacteria"/>
</dbReference>
<dbReference type="STRING" id="1121015.GCA_000420545_02483"/>
<dbReference type="PANTHER" id="PTHR43861">
    <property type="entry name" value="TRANS-ACONITATE 2-METHYLTRANSFERASE-RELATED"/>
    <property type="match status" value="1"/>
</dbReference>
<sequence>MGTDKDWQAWGEQDPYFGVLSSQSFRKSNLTEENRAEFFRSGDEHVEAVFAKIRRHLDSDFKPARSIDFGCGVGRLVIPLARRCAEVTGIDVADSMLAEAQANCAAQGITNARWVKSDDTLSRLTGDYDFMHSVIVFQHIAPERGLKLVAQLLGHLAPGGVVALQFFYRCDAPKLVRALVKLRYRFPFLNTLRNLVSGRPLREPTMQLHCYDLDALIDVFKAAGIPAVHLDLYDAFGFQGAMIYARKADAE</sequence>
<protein>
    <recommendedName>
        <fullName evidence="2">Methyltransferase domain-containing protein</fullName>
    </recommendedName>
</protein>
<dbReference type="InterPro" id="IPR041698">
    <property type="entry name" value="Methyltransf_25"/>
</dbReference>
<feature type="domain" description="Methyltransferase" evidence="2">
    <location>
        <begin position="68"/>
        <end position="160"/>
    </location>
</feature>
<keyword evidence="1" id="KW-0808">Transferase</keyword>
<dbReference type="AlphaFoldDB" id="A0A091ASH1"/>
<gene>
    <name evidence="3" type="ORF">N789_11260</name>
</gene>
<evidence type="ECO:0000313" key="3">
    <source>
        <dbReference type="EMBL" id="KFN43133.1"/>
    </source>
</evidence>
<dbReference type="GO" id="GO:0016740">
    <property type="term" value="F:transferase activity"/>
    <property type="evidence" value="ECO:0007669"/>
    <property type="project" value="UniProtKB-KW"/>
</dbReference>
<dbReference type="EMBL" id="AVCI01000006">
    <property type="protein sequence ID" value="KFN43133.1"/>
    <property type="molecule type" value="Genomic_DNA"/>
</dbReference>
<organism evidence="3 4">
    <name type="scientific">Arenimonas oryziterrae DSM 21050 = YC6267</name>
    <dbReference type="NCBI Taxonomy" id="1121015"/>
    <lineage>
        <taxon>Bacteria</taxon>
        <taxon>Pseudomonadati</taxon>
        <taxon>Pseudomonadota</taxon>
        <taxon>Gammaproteobacteria</taxon>
        <taxon>Lysobacterales</taxon>
        <taxon>Lysobacteraceae</taxon>
        <taxon>Arenimonas</taxon>
    </lineage>
</organism>
<dbReference type="Pfam" id="PF13649">
    <property type="entry name" value="Methyltransf_25"/>
    <property type="match status" value="1"/>
</dbReference>
<evidence type="ECO:0000313" key="4">
    <source>
        <dbReference type="Proteomes" id="UP000029385"/>
    </source>
</evidence>
<reference evidence="3 4" key="1">
    <citation type="submission" date="2013-09" db="EMBL/GenBank/DDBJ databases">
        <title>Genome sequencing of Arenimonas oryziterrae.</title>
        <authorList>
            <person name="Chen F."/>
            <person name="Wang G."/>
        </authorList>
    </citation>
    <scope>NUCLEOTIDE SEQUENCE [LARGE SCALE GENOMIC DNA]</scope>
    <source>
        <strain evidence="3 4">YC6267</strain>
    </source>
</reference>
<accession>A0A091ASH1</accession>
<comment type="caution">
    <text evidence="3">The sequence shown here is derived from an EMBL/GenBank/DDBJ whole genome shotgun (WGS) entry which is preliminary data.</text>
</comment>
<proteinExistence type="predicted"/>
<dbReference type="SUPFAM" id="SSF53335">
    <property type="entry name" value="S-adenosyl-L-methionine-dependent methyltransferases"/>
    <property type="match status" value="1"/>
</dbReference>
<name>A0A091ASH1_9GAMM</name>
<keyword evidence="4" id="KW-1185">Reference proteome</keyword>
<dbReference type="RefSeq" id="WP_051130476.1">
    <property type="nucleotide sequence ID" value="NZ_ATVD01000005.1"/>
</dbReference>
<dbReference type="InterPro" id="IPR029063">
    <property type="entry name" value="SAM-dependent_MTases_sf"/>
</dbReference>
<evidence type="ECO:0000259" key="2">
    <source>
        <dbReference type="Pfam" id="PF13649"/>
    </source>
</evidence>
<dbReference type="PATRIC" id="fig|1121015.4.peg.1730"/>
<dbReference type="Proteomes" id="UP000029385">
    <property type="component" value="Unassembled WGS sequence"/>
</dbReference>
<dbReference type="Gene3D" id="3.40.50.150">
    <property type="entry name" value="Vaccinia Virus protein VP39"/>
    <property type="match status" value="1"/>
</dbReference>
<dbReference type="CDD" id="cd02440">
    <property type="entry name" value="AdoMet_MTases"/>
    <property type="match status" value="1"/>
</dbReference>